<feature type="binding site" evidence="14">
    <location>
        <begin position="24"/>
        <end position="26"/>
    </location>
    <ligand>
        <name>substrate</name>
    </ligand>
</feature>
<dbReference type="EC" id="2.7.2.3" evidence="6 16"/>
<protein>
    <recommendedName>
        <fullName evidence="6 16">Phosphoglycerate kinase</fullName>
        <ecNumber evidence="6 16">2.7.2.3</ecNumber>
    </recommendedName>
</protein>
<dbReference type="CDD" id="cd00318">
    <property type="entry name" value="Phosphoglycerate_kinase"/>
    <property type="match status" value="1"/>
</dbReference>
<dbReference type="PIRSF" id="PIRSF500126">
    <property type="entry name" value="Pgk_euglenozoa"/>
    <property type="match status" value="1"/>
</dbReference>
<feature type="binding site" evidence="14">
    <location>
        <position position="39"/>
    </location>
    <ligand>
        <name>(2R)-3-phosphoglycerate</name>
        <dbReference type="ChEBI" id="CHEBI:58272"/>
    </ligand>
</feature>
<keyword evidence="11 15" id="KW-0067">ATP-binding</keyword>
<keyword evidence="13" id="KW-0324">Glycolysis</keyword>
<dbReference type="PROSITE" id="PS00111">
    <property type="entry name" value="PGLYCERATE_KINASE"/>
    <property type="match status" value="1"/>
</dbReference>
<dbReference type="PRINTS" id="PR00477">
    <property type="entry name" value="PHGLYCKINASE"/>
</dbReference>
<dbReference type="GO" id="GO:0006096">
    <property type="term" value="P:glycolytic process"/>
    <property type="evidence" value="ECO:0007669"/>
    <property type="project" value="UniProtKB-UniPathway"/>
</dbReference>
<organism evidence="18">
    <name type="scientific">Trypanosoma brucei equiperdum</name>
    <dbReference type="NCBI Taxonomy" id="630700"/>
    <lineage>
        <taxon>Eukaryota</taxon>
        <taxon>Discoba</taxon>
        <taxon>Euglenozoa</taxon>
        <taxon>Kinetoplastea</taxon>
        <taxon>Metakinetoplastina</taxon>
        <taxon>Trypanosomatida</taxon>
        <taxon>Trypanosomatidae</taxon>
        <taxon>Trypanosoma</taxon>
    </lineage>
</organism>
<comment type="caution">
    <text evidence="18">The sequence shown here is derived from an EMBL/GenBank/DDBJ whole genome shotgun (WGS) entry which is preliminary data.</text>
</comment>
<evidence type="ECO:0000256" key="15">
    <source>
        <dbReference type="PIRSR" id="PIRSR000724-2"/>
    </source>
</evidence>
<dbReference type="GO" id="GO:0004618">
    <property type="term" value="F:phosphoglycerate kinase activity"/>
    <property type="evidence" value="ECO:0007669"/>
    <property type="project" value="UniProtKB-EC"/>
</dbReference>
<reference evidence="18" key="1">
    <citation type="submission" date="2018-09" db="EMBL/GenBank/DDBJ databases">
        <title>whole genome sequence of T. equiperdum IVM-t1 strain.</title>
        <authorList>
            <person name="Suganuma K."/>
        </authorList>
    </citation>
    <scope>NUCLEOTIDE SEQUENCE [LARGE SCALE GENOMIC DNA]</scope>
    <source>
        <strain evidence="18">IVM-t1</strain>
    </source>
</reference>
<evidence type="ECO:0000256" key="14">
    <source>
        <dbReference type="PIRSR" id="PIRSR000724-1"/>
    </source>
</evidence>
<dbReference type="SUPFAM" id="SSF53748">
    <property type="entry name" value="Phosphoglycerate kinase"/>
    <property type="match status" value="1"/>
</dbReference>
<feature type="binding site" evidence="15">
    <location>
        <position position="345"/>
    </location>
    <ligand>
        <name>ATP</name>
        <dbReference type="ChEBI" id="CHEBI:30616"/>
    </ligand>
</feature>
<comment type="similarity">
    <text evidence="4 16">Belongs to the phosphoglycerate kinase family.</text>
</comment>
<dbReference type="InterPro" id="IPR027250">
    <property type="entry name" value="Pgk_euglenozoa"/>
</dbReference>
<evidence type="ECO:0000256" key="12">
    <source>
        <dbReference type="ARBA" id="ARBA00022842"/>
    </source>
</evidence>
<feature type="binding site" evidence="15">
    <location>
        <begin position="375"/>
        <end position="378"/>
    </location>
    <ligand>
        <name>ATP</name>
        <dbReference type="ChEBI" id="CHEBI:30616"/>
    </ligand>
</feature>
<gene>
    <name evidence="18" type="ORF">DPX39_010011000</name>
</gene>
<dbReference type="HAMAP" id="MF_00145">
    <property type="entry name" value="Phosphoglyc_kinase"/>
    <property type="match status" value="1"/>
</dbReference>
<evidence type="ECO:0000256" key="13">
    <source>
        <dbReference type="ARBA" id="ARBA00023152"/>
    </source>
</evidence>
<evidence type="ECO:0000256" key="16">
    <source>
        <dbReference type="RuleBase" id="RU000532"/>
    </source>
</evidence>
<sequence length="440" mass="47246">MTLNEKKSINECDLKGKKVLIRVDFNVPVKNGKITNDYRIRSALPTLKKVLTEGGSCVLMSHLGRPKGIPMAQADKIRSTGGIPGFQQKATLKPVAKRLSELLLRPVTFAPDCLNAADVVSKMSPGDVVLLENVRFYKEEGSKKAKDREAMAKILASYGDVYISDAFGTAHRDSATMTGIPKILGNGAAGYLMEKEISYFAKVLGNPPRPLVAIVGGAKVSDKIQLLDNMLQRIDYLLIGGAMAYTFLKAQGYSIGKSKCEESKLEFARSLLKKAEDRKVQVILPIDHVCHTEFKAVDSPLITEDQNIPEGHMALDIGPKTIEKYVQTIGKCKSAIWNGPMGVFEMVPYSKGTFAIAKAMGRGTHEHGLMSIIGGGDSASAAELSGEAKRMSHVSTGGGASLELLEGKTLPGVAVLDEKSAVVSYASAGTGTLSNRWSSL</sequence>
<feature type="binding site" evidence="15">
    <location>
        <position position="223"/>
    </location>
    <ligand>
        <name>ATP</name>
        <dbReference type="ChEBI" id="CHEBI:30616"/>
    </ligand>
</feature>
<evidence type="ECO:0000256" key="3">
    <source>
        <dbReference type="ARBA" id="ARBA00004838"/>
    </source>
</evidence>
<evidence type="ECO:0000313" key="18">
    <source>
        <dbReference type="EMBL" id="RHW74317.1"/>
    </source>
</evidence>
<keyword evidence="10 16" id="KW-0418">Kinase</keyword>
<dbReference type="InterPro" id="IPR015824">
    <property type="entry name" value="Phosphoglycerate_kinase_N"/>
</dbReference>
<dbReference type="PANTHER" id="PTHR11406">
    <property type="entry name" value="PHOSPHOGLYCERATE KINASE"/>
    <property type="match status" value="1"/>
</dbReference>
<comment type="subunit">
    <text evidence="5 17">Monomer.</text>
</comment>
<evidence type="ECO:0000256" key="17">
    <source>
        <dbReference type="RuleBase" id="RU000696"/>
    </source>
</evidence>
<feature type="binding site" evidence="14">
    <location>
        <position position="135"/>
    </location>
    <ligand>
        <name>(2R)-3-phosphoglycerate</name>
        <dbReference type="ChEBI" id="CHEBI:58272"/>
    </ligand>
</feature>
<dbReference type="UniPathway" id="UPA00109">
    <property type="reaction ID" value="UER00185"/>
</dbReference>
<dbReference type="GO" id="GO:0006094">
    <property type="term" value="P:gluconeogenesis"/>
    <property type="evidence" value="ECO:0007669"/>
    <property type="project" value="TreeGrafter"/>
</dbReference>
<dbReference type="GO" id="GO:0005829">
    <property type="term" value="C:cytosol"/>
    <property type="evidence" value="ECO:0007669"/>
    <property type="project" value="TreeGrafter"/>
</dbReference>
<dbReference type="InterPro" id="IPR015911">
    <property type="entry name" value="Phosphoglycerate_kinase_CS"/>
</dbReference>
<dbReference type="AlphaFoldDB" id="A0A3L6LFR2"/>
<proteinExistence type="inferred from homology"/>
<evidence type="ECO:0000256" key="4">
    <source>
        <dbReference type="ARBA" id="ARBA00008982"/>
    </source>
</evidence>
<keyword evidence="9" id="KW-0547">Nucleotide-binding</keyword>
<dbReference type="GO" id="GO:0046872">
    <property type="term" value="F:metal ion binding"/>
    <property type="evidence" value="ECO:0007669"/>
    <property type="project" value="UniProtKB-KW"/>
</dbReference>
<dbReference type="Gene3D" id="3.40.50.1260">
    <property type="entry name" value="Phosphoglycerate kinase, N-terminal domain"/>
    <property type="match status" value="2"/>
</dbReference>
<name>A0A3L6LFR2_9TRYP</name>
<keyword evidence="7 16" id="KW-0808">Transferase</keyword>
<evidence type="ECO:0000256" key="2">
    <source>
        <dbReference type="ARBA" id="ARBA00001946"/>
    </source>
</evidence>
<dbReference type="PANTHER" id="PTHR11406:SF23">
    <property type="entry name" value="PHOSPHOGLYCERATE KINASE 1, CHLOROPLASTIC-RELATED"/>
    <property type="match status" value="1"/>
</dbReference>
<dbReference type="InterPro" id="IPR036043">
    <property type="entry name" value="Phosphoglycerate_kinase_sf"/>
</dbReference>
<evidence type="ECO:0000256" key="10">
    <source>
        <dbReference type="ARBA" id="ARBA00022777"/>
    </source>
</evidence>
<keyword evidence="12" id="KW-0460">Magnesium</keyword>
<evidence type="ECO:0000256" key="11">
    <source>
        <dbReference type="ARBA" id="ARBA00022840"/>
    </source>
</evidence>
<comment type="cofactor">
    <cofactor evidence="2">
        <name>Mg(2+)</name>
        <dbReference type="ChEBI" id="CHEBI:18420"/>
    </cofactor>
</comment>
<dbReference type="GO" id="GO:0043531">
    <property type="term" value="F:ADP binding"/>
    <property type="evidence" value="ECO:0007669"/>
    <property type="project" value="TreeGrafter"/>
</dbReference>
<accession>A0A3L6LFR2</accession>
<evidence type="ECO:0000256" key="7">
    <source>
        <dbReference type="ARBA" id="ARBA00022679"/>
    </source>
</evidence>
<evidence type="ECO:0000256" key="6">
    <source>
        <dbReference type="ARBA" id="ARBA00013061"/>
    </source>
</evidence>
<dbReference type="FunFam" id="3.40.50.1260:FF:000011">
    <property type="entry name" value="Phosphoglycerate kinase"/>
    <property type="match status" value="1"/>
</dbReference>
<dbReference type="Proteomes" id="UP000266743">
    <property type="component" value="Chromosome 1"/>
</dbReference>
<feature type="binding site" evidence="14">
    <location>
        <begin position="62"/>
        <end position="65"/>
    </location>
    <ligand>
        <name>substrate</name>
    </ligand>
</feature>
<keyword evidence="8" id="KW-0479">Metal-binding</keyword>
<feature type="binding site" evidence="14">
    <location>
        <position position="172"/>
    </location>
    <ligand>
        <name>(2R)-3-phosphoglycerate</name>
        <dbReference type="ChEBI" id="CHEBI:58272"/>
    </ligand>
</feature>
<evidence type="ECO:0000256" key="5">
    <source>
        <dbReference type="ARBA" id="ARBA00011245"/>
    </source>
</evidence>
<dbReference type="FunFam" id="3.40.50.1260:FF:000007">
    <property type="entry name" value="Phosphoglycerate kinase"/>
    <property type="match status" value="1"/>
</dbReference>
<evidence type="ECO:0000256" key="9">
    <source>
        <dbReference type="ARBA" id="ARBA00022741"/>
    </source>
</evidence>
<evidence type="ECO:0000256" key="1">
    <source>
        <dbReference type="ARBA" id="ARBA00000642"/>
    </source>
</evidence>
<comment type="catalytic activity">
    <reaction evidence="1 16">
        <text>(2R)-3-phosphoglycerate + ATP = (2R)-3-phospho-glyceroyl phosphate + ADP</text>
        <dbReference type="Rhea" id="RHEA:14801"/>
        <dbReference type="ChEBI" id="CHEBI:30616"/>
        <dbReference type="ChEBI" id="CHEBI:57604"/>
        <dbReference type="ChEBI" id="CHEBI:58272"/>
        <dbReference type="ChEBI" id="CHEBI:456216"/>
        <dbReference type="EC" id="2.7.2.3"/>
    </reaction>
</comment>
<dbReference type="PIRSF" id="PIRSF000724">
    <property type="entry name" value="Pgk"/>
    <property type="match status" value="1"/>
</dbReference>
<evidence type="ECO:0000256" key="8">
    <source>
        <dbReference type="ARBA" id="ARBA00022723"/>
    </source>
</evidence>
<dbReference type="GO" id="GO:0005524">
    <property type="term" value="F:ATP binding"/>
    <property type="evidence" value="ECO:0007669"/>
    <property type="project" value="UniProtKB-KW"/>
</dbReference>
<dbReference type="InterPro" id="IPR001576">
    <property type="entry name" value="Phosphoglycerate_kinase"/>
</dbReference>
<comment type="pathway">
    <text evidence="3 16">Carbohydrate degradation; glycolysis; pyruvate from D-glyceraldehyde 3-phosphate: step 2/5.</text>
</comment>
<dbReference type="EMBL" id="QSBY01000001">
    <property type="protein sequence ID" value="RHW74317.1"/>
    <property type="molecule type" value="Genomic_DNA"/>
</dbReference>
<dbReference type="Pfam" id="PF00162">
    <property type="entry name" value="PGK"/>
    <property type="match status" value="1"/>
</dbReference>